<dbReference type="AlphaFoldDB" id="A0A504YJM1"/>
<name>A0A504YJM1_FASGI</name>
<sequence length="136" mass="15082">MTLAVKINSLLLGKGSVCNLDNITVAENESPLKKFSEYECGNMMTNLSFRNNEVVITINSSTNYEKSFVNGTLIQCLVPENPEICGNSNGKLNDKPGIIEVPPKDKPFNQSTVSHYGILGHEENRLKFEMLLMEVS</sequence>
<dbReference type="EMBL" id="SUNJ01009249">
    <property type="protein sequence ID" value="TPP60566.1"/>
    <property type="molecule type" value="Genomic_DNA"/>
</dbReference>
<dbReference type="Proteomes" id="UP000316759">
    <property type="component" value="Unassembled WGS sequence"/>
</dbReference>
<evidence type="ECO:0000313" key="1">
    <source>
        <dbReference type="EMBL" id="TPP60566.1"/>
    </source>
</evidence>
<comment type="caution">
    <text evidence="1">The sequence shown here is derived from an EMBL/GenBank/DDBJ whole genome shotgun (WGS) entry which is preliminary data.</text>
</comment>
<reference evidence="1 2" key="1">
    <citation type="submission" date="2019-04" db="EMBL/GenBank/DDBJ databases">
        <title>Annotation for the trematode Fasciola gigantica.</title>
        <authorList>
            <person name="Choi Y.-J."/>
        </authorList>
    </citation>
    <scope>NUCLEOTIDE SEQUENCE [LARGE SCALE GENOMIC DNA]</scope>
    <source>
        <strain evidence="1">Uganda_cow_1</strain>
    </source>
</reference>
<protein>
    <recommendedName>
        <fullName evidence="3">CUB domain-containing protein</fullName>
    </recommendedName>
</protein>
<organism evidence="1 2">
    <name type="scientific">Fasciola gigantica</name>
    <name type="common">Giant liver fluke</name>
    <dbReference type="NCBI Taxonomy" id="46835"/>
    <lineage>
        <taxon>Eukaryota</taxon>
        <taxon>Metazoa</taxon>
        <taxon>Spiralia</taxon>
        <taxon>Lophotrochozoa</taxon>
        <taxon>Platyhelminthes</taxon>
        <taxon>Trematoda</taxon>
        <taxon>Digenea</taxon>
        <taxon>Plagiorchiida</taxon>
        <taxon>Echinostomata</taxon>
        <taxon>Echinostomatoidea</taxon>
        <taxon>Fasciolidae</taxon>
        <taxon>Fasciola</taxon>
    </lineage>
</organism>
<gene>
    <name evidence="1" type="ORF">FGIG_12295</name>
</gene>
<accession>A0A504YJM1</accession>
<keyword evidence="2" id="KW-1185">Reference proteome</keyword>
<proteinExistence type="predicted"/>
<evidence type="ECO:0008006" key="3">
    <source>
        <dbReference type="Google" id="ProtNLM"/>
    </source>
</evidence>
<evidence type="ECO:0000313" key="2">
    <source>
        <dbReference type="Proteomes" id="UP000316759"/>
    </source>
</evidence>